<evidence type="ECO:0000256" key="14">
    <source>
        <dbReference type="ARBA" id="ARBA00052417"/>
    </source>
</evidence>
<evidence type="ECO:0000256" key="13">
    <source>
        <dbReference type="ARBA" id="ARBA00052095"/>
    </source>
</evidence>
<evidence type="ECO:0000256" key="4">
    <source>
        <dbReference type="ARBA" id="ARBA00024072"/>
    </source>
</evidence>
<dbReference type="GO" id="GO:0008209">
    <property type="term" value="P:androgen metabolic process"/>
    <property type="evidence" value="ECO:0007669"/>
    <property type="project" value="TreeGrafter"/>
</dbReference>
<dbReference type="Gene3D" id="3.40.50.720">
    <property type="entry name" value="NAD(P)-binding Rossmann-like Domain"/>
    <property type="match status" value="1"/>
</dbReference>
<comment type="catalytic activity">
    <reaction evidence="9">
        <text>cortisol + NAD(+) = 11beta,17alpha-dihydroxypregn-4-ene-3,20,21-trione + NADH + H(+)</text>
        <dbReference type="Rhea" id="RHEA:42012"/>
        <dbReference type="ChEBI" id="CHEBI:15378"/>
        <dbReference type="ChEBI" id="CHEBI:17650"/>
        <dbReference type="ChEBI" id="CHEBI:57540"/>
        <dbReference type="ChEBI" id="CHEBI:57945"/>
        <dbReference type="ChEBI" id="CHEBI:78595"/>
    </reaction>
    <physiologicalReaction direction="left-to-right" evidence="9">
        <dbReference type="Rhea" id="RHEA:42013"/>
    </physiologicalReaction>
</comment>
<comment type="catalytic activity">
    <reaction evidence="14">
        <text>cortisone + NAD(+) = 17alpha-hydroxypregn-4-en-3,11,20-trione-21-al + NADH + H(+)</text>
        <dbReference type="Rhea" id="RHEA:42016"/>
        <dbReference type="ChEBI" id="CHEBI:15378"/>
        <dbReference type="ChEBI" id="CHEBI:16962"/>
        <dbReference type="ChEBI" id="CHEBI:57540"/>
        <dbReference type="ChEBI" id="CHEBI:57945"/>
        <dbReference type="ChEBI" id="CHEBI:78596"/>
    </reaction>
    <physiologicalReaction direction="left-to-right" evidence="14">
        <dbReference type="Rhea" id="RHEA:42017"/>
    </physiologicalReaction>
</comment>
<evidence type="ECO:0000256" key="17">
    <source>
        <dbReference type="ARBA" id="ARBA00079624"/>
    </source>
</evidence>
<comment type="catalytic activity">
    <reaction evidence="5">
        <text>17beta-estradiol + NAD(+) = estrone + NADH + H(+)</text>
        <dbReference type="Rhea" id="RHEA:24612"/>
        <dbReference type="ChEBI" id="CHEBI:15378"/>
        <dbReference type="ChEBI" id="CHEBI:16469"/>
        <dbReference type="ChEBI" id="CHEBI:17263"/>
        <dbReference type="ChEBI" id="CHEBI:57540"/>
        <dbReference type="ChEBI" id="CHEBI:57945"/>
        <dbReference type="EC" id="1.1.1.62"/>
    </reaction>
    <physiologicalReaction direction="left-to-right" evidence="5">
        <dbReference type="Rhea" id="RHEA:24613"/>
    </physiologicalReaction>
</comment>
<dbReference type="Proteomes" id="UP000046392">
    <property type="component" value="Unplaced"/>
</dbReference>
<evidence type="ECO:0000256" key="12">
    <source>
        <dbReference type="ARBA" id="ARBA00051831"/>
    </source>
</evidence>
<evidence type="ECO:0000256" key="10">
    <source>
        <dbReference type="ARBA" id="ARBA00051004"/>
    </source>
</evidence>
<protein>
    <recommendedName>
        <fullName evidence="16">3-hydroxyacyl-CoA dehydrogenase type-2</fullName>
        <ecNumber evidence="3">1.1.1.53</ecNumber>
        <ecNumber evidence="4">1.1.1.62</ecNumber>
    </recommendedName>
    <alternativeName>
        <fullName evidence="18">3-hydroxyacyl-CoA dehydrogenase type II</fullName>
    </alternativeName>
    <alternativeName>
        <fullName evidence="19">Mitochondrial ribonuclease P protein 2</fullName>
    </alternativeName>
    <alternativeName>
        <fullName evidence="17">Type II HADH</fullName>
    </alternativeName>
</protein>
<comment type="catalytic activity">
    <reaction evidence="13">
        <text>5alpha-pregnan-20beta-ol-3-one + NAD(+) = 5alpha-pregnane-3,20-dione + NADH + H(+)</text>
        <dbReference type="Rhea" id="RHEA:42008"/>
        <dbReference type="ChEBI" id="CHEBI:15378"/>
        <dbReference type="ChEBI" id="CHEBI:28952"/>
        <dbReference type="ChEBI" id="CHEBI:57540"/>
        <dbReference type="ChEBI" id="CHEBI:57945"/>
        <dbReference type="ChEBI" id="CHEBI:78594"/>
    </reaction>
    <physiologicalReaction direction="left-to-right" evidence="13">
        <dbReference type="Rhea" id="RHEA:42009"/>
    </physiologicalReaction>
</comment>
<comment type="catalytic activity">
    <reaction evidence="10">
        <text>(3S)-3-hydroxybutanoyl-CoA + NAD(+) = acetoacetyl-CoA + NADH + H(+)</text>
        <dbReference type="Rhea" id="RHEA:30799"/>
        <dbReference type="ChEBI" id="CHEBI:15378"/>
        <dbReference type="ChEBI" id="CHEBI:57286"/>
        <dbReference type="ChEBI" id="CHEBI:57316"/>
        <dbReference type="ChEBI" id="CHEBI:57540"/>
        <dbReference type="ChEBI" id="CHEBI:57945"/>
    </reaction>
    <physiologicalReaction direction="left-to-right" evidence="10">
        <dbReference type="Rhea" id="RHEA:30800"/>
    </physiologicalReaction>
    <physiologicalReaction direction="right-to-left" evidence="10">
        <dbReference type="Rhea" id="RHEA:30801"/>
    </physiologicalReaction>
</comment>
<evidence type="ECO:0000256" key="6">
    <source>
        <dbReference type="ARBA" id="ARBA00050141"/>
    </source>
</evidence>
<dbReference type="WBParaSite" id="SPAL_0001098400.1">
    <property type="protein sequence ID" value="SPAL_0001098400.1"/>
    <property type="gene ID" value="SPAL_0001098400"/>
</dbReference>
<evidence type="ECO:0000313" key="21">
    <source>
        <dbReference type="Proteomes" id="UP000046392"/>
    </source>
</evidence>
<evidence type="ECO:0000256" key="3">
    <source>
        <dbReference type="ARBA" id="ARBA00024071"/>
    </source>
</evidence>
<dbReference type="Pfam" id="PF00106">
    <property type="entry name" value="adh_short"/>
    <property type="match status" value="1"/>
</dbReference>
<dbReference type="PROSITE" id="PS51257">
    <property type="entry name" value="PROKAR_LIPOPROTEIN"/>
    <property type="match status" value="1"/>
</dbReference>
<dbReference type="PANTHER" id="PTHR43658:SF8">
    <property type="entry name" value="17-BETA-HYDROXYSTEROID DEHYDROGENASE 14-RELATED"/>
    <property type="match status" value="1"/>
</dbReference>
<dbReference type="CDD" id="cd05371">
    <property type="entry name" value="HSD10-like_SDR_c"/>
    <property type="match status" value="1"/>
</dbReference>
<comment type="catalytic activity">
    <reaction evidence="11">
        <text>3beta,7beta-dihydroxy-5beta-cholan-24-oate + NAD(+) = 3beta-hydroxy-7-oxo-5beta-cholan-24-oate + NADH + H(+)</text>
        <dbReference type="Rhea" id="RHEA:42024"/>
        <dbReference type="ChEBI" id="CHEBI:15378"/>
        <dbReference type="ChEBI" id="CHEBI:57540"/>
        <dbReference type="ChEBI" id="CHEBI:57945"/>
        <dbReference type="ChEBI" id="CHEBI:78602"/>
        <dbReference type="ChEBI" id="CHEBI:78603"/>
    </reaction>
    <physiologicalReaction direction="left-to-right" evidence="11">
        <dbReference type="Rhea" id="RHEA:42025"/>
    </physiologicalReaction>
</comment>
<proteinExistence type="inferred from homology"/>
<dbReference type="AlphaFoldDB" id="A0A0N5BYY7"/>
<dbReference type="InterPro" id="IPR036291">
    <property type="entry name" value="NAD(P)-bd_dom_sf"/>
</dbReference>
<dbReference type="FunFam" id="3.40.50.720:FF:000215">
    <property type="entry name" value="3-hydroxyacyl-CoA dehydrogenase type-2"/>
    <property type="match status" value="1"/>
</dbReference>
<evidence type="ECO:0000256" key="1">
    <source>
        <dbReference type="ARBA" id="ARBA00006484"/>
    </source>
</evidence>
<evidence type="ECO:0000256" key="2">
    <source>
        <dbReference type="ARBA" id="ARBA00023002"/>
    </source>
</evidence>
<accession>A0A0N5BYY7</accession>
<evidence type="ECO:0000256" key="5">
    <source>
        <dbReference type="ARBA" id="ARBA00049381"/>
    </source>
</evidence>
<dbReference type="GO" id="GO:0003857">
    <property type="term" value="F:(3S)-3-hydroxyacyl-CoA dehydrogenase (NAD+) activity"/>
    <property type="evidence" value="ECO:0007669"/>
    <property type="project" value="UniProtKB-EC"/>
</dbReference>
<dbReference type="GO" id="GO:0004303">
    <property type="term" value="F:estradiol 17-beta-dehydrogenase [NAD(P)+] activity"/>
    <property type="evidence" value="ECO:0007669"/>
    <property type="project" value="UniProtKB-EC"/>
</dbReference>
<evidence type="ECO:0000256" key="19">
    <source>
        <dbReference type="ARBA" id="ARBA00082399"/>
    </source>
</evidence>
<keyword evidence="2" id="KW-0560">Oxidoreductase</keyword>
<comment type="catalytic activity">
    <reaction evidence="12">
        <text>ursodeoxycholate + NAD(+) = 7-oxolithocholate + NADH + H(+)</text>
        <dbReference type="Rhea" id="RHEA:42028"/>
        <dbReference type="ChEBI" id="CHEBI:15378"/>
        <dbReference type="ChEBI" id="CHEBI:57540"/>
        <dbReference type="ChEBI" id="CHEBI:57945"/>
        <dbReference type="ChEBI" id="CHEBI:78604"/>
        <dbReference type="ChEBI" id="CHEBI:78605"/>
    </reaction>
    <physiologicalReaction direction="left-to-right" evidence="12">
        <dbReference type="Rhea" id="RHEA:42029"/>
    </physiologicalReaction>
</comment>
<evidence type="ECO:0000256" key="15">
    <source>
        <dbReference type="ARBA" id="ARBA00052668"/>
    </source>
</evidence>
<sequence>MSGLFKNISGSVALVTGACSGLGRGVAERLVSQGAKVAVLDLPQANGKEVVESLGPNAIFVPADVSDETSVKTALNTVKEKYGKLDSIVNCAGVAFAFKLYSLKKKEVHPIDNIKRTFDVNILGTFNVIRHGIPLIMENEMDDQKQRGVIINTASIAAYDGQIGQSAYSASKGAIVGATLPLARDLKNDGIRVMAIAPGLFETPMLASLPPKVREFLIDTVPNPTRFGSPEEFAALVQHIMENRYLNGEVIRLDAALRMMP</sequence>
<dbReference type="GO" id="GO:0008210">
    <property type="term" value="P:estrogen metabolic process"/>
    <property type="evidence" value="ECO:0007669"/>
    <property type="project" value="TreeGrafter"/>
</dbReference>
<dbReference type="EC" id="1.1.1.62" evidence="4"/>
<dbReference type="PANTHER" id="PTHR43658">
    <property type="entry name" value="SHORT-CHAIN DEHYDROGENASE/REDUCTASE"/>
    <property type="match status" value="1"/>
</dbReference>
<dbReference type="SUPFAM" id="SSF51735">
    <property type="entry name" value="NAD(P)-binding Rossmann-fold domains"/>
    <property type="match status" value="1"/>
</dbReference>
<dbReference type="EC" id="1.1.1.53" evidence="3"/>
<name>A0A0N5BYY7_STREA</name>
<keyword evidence="21" id="KW-1185">Reference proteome</keyword>
<evidence type="ECO:0000256" key="20">
    <source>
        <dbReference type="RuleBase" id="RU000363"/>
    </source>
</evidence>
<evidence type="ECO:0000256" key="9">
    <source>
        <dbReference type="ARBA" id="ARBA00050927"/>
    </source>
</evidence>
<comment type="catalytic activity">
    <reaction evidence="7">
        <text>5alpha-androstane-3alpha,17beta-diol + NAD(+) = 17beta-hydroxy-5alpha-androstan-3-one + NADH + H(+)</text>
        <dbReference type="Rhea" id="RHEA:42004"/>
        <dbReference type="ChEBI" id="CHEBI:15378"/>
        <dbReference type="ChEBI" id="CHEBI:16330"/>
        <dbReference type="ChEBI" id="CHEBI:36713"/>
        <dbReference type="ChEBI" id="CHEBI:57540"/>
        <dbReference type="ChEBI" id="CHEBI:57945"/>
        <dbReference type="EC" id="1.1.1.53"/>
    </reaction>
    <physiologicalReaction direction="right-to-left" evidence="7">
        <dbReference type="Rhea" id="RHEA:42006"/>
    </physiologicalReaction>
</comment>
<comment type="catalytic activity">
    <reaction evidence="15">
        <text>11-dehydrocorticosterone + NAD(+) = pregn-4-ene-3,11,20,21-tetraone + NADH + H(+)</text>
        <dbReference type="Rhea" id="RHEA:42020"/>
        <dbReference type="ChEBI" id="CHEBI:15378"/>
        <dbReference type="ChEBI" id="CHEBI:57540"/>
        <dbReference type="ChEBI" id="CHEBI:57945"/>
        <dbReference type="ChEBI" id="CHEBI:78600"/>
        <dbReference type="ChEBI" id="CHEBI:78601"/>
    </reaction>
    <physiologicalReaction direction="left-to-right" evidence="15">
        <dbReference type="Rhea" id="RHEA:42021"/>
    </physiologicalReaction>
</comment>
<evidence type="ECO:0000256" key="8">
    <source>
        <dbReference type="ARBA" id="ARBA00050435"/>
    </source>
</evidence>
<dbReference type="GO" id="GO:0005739">
    <property type="term" value="C:mitochondrion"/>
    <property type="evidence" value="ECO:0007669"/>
    <property type="project" value="TreeGrafter"/>
</dbReference>
<evidence type="ECO:0000256" key="16">
    <source>
        <dbReference type="ARBA" id="ARBA00072938"/>
    </source>
</evidence>
<comment type="catalytic activity">
    <reaction evidence="6">
        <text>a (3S)-3-hydroxyacyl-CoA + NAD(+) = a 3-oxoacyl-CoA + NADH + H(+)</text>
        <dbReference type="Rhea" id="RHEA:22432"/>
        <dbReference type="ChEBI" id="CHEBI:15378"/>
        <dbReference type="ChEBI" id="CHEBI:57318"/>
        <dbReference type="ChEBI" id="CHEBI:57540"/>
        <dbReference type="ChEBI" id="CHEBI:57945"/>
        <dbReference type="ChEBI" id="CHEBI:90726"/>
        <dbReference type="EC" id="1.1.1.35"/>
    </reaction>
    <physiologicalReaction direction="left-to-right" evidence="6">
        <dbReference type="Rhea" id="RHEA:22433"/>
    </physiologicalReaction>
    <physiologicalReaction direction="right-to-left" evidence="6">
        <dbReference type="Rhea" id="RHEA:22434"/>
    </physiologicalReaction>
</comment>
<comment type="catalytic activity">
    <reaction evidence="8">
        <text>17beta-hydroxy-5alpha-androstan-3-one + NAD(+) = 5alpha-androstan-3,17-dione + NADH + H(+)</text>
        <dbReference type="Rhea" id="RHEA:41992"/>
        <dbReference type="ChEBI" id="CHEBI:15378"/>
        <dbReference type="ChEBI" id="CHEBI:15994"/>
        <dbReference type="ChEBI" id="CHEBI:16330"/>
        <dbReference type="ChEBI" id="CHEBI:57540"/>
        <dbReference type="ChEBI" id="CHEBI:57945"/>
    </reaction>
    <physiologicalReaction direction="left-to-right" evidence="8">
        <dbReference type="Rhea" id="RHEA:41993"/>
    </physiologicalReaction>
</comment>
<evidence type="ECO:0000256" key="18">
    <source>
        <dbReference type="ARBA" id="ARBA00082293"/>
    </source>
</evidence>
<evidence type="ECO:0000313" key="22">
    <source>
        <dbReference type="WBParaSite" id="SPAL_0001098400.1"/>
    </source>
</evidence>
<dbReference type="PRINTS" id="PR00081">
    <property type="entry name" value="GDHRDH"/>
</dbReference>
<dbReference type="GO" id="GO:0047044">
    <property type="term" value="F:androstan-3-alpha,17-beta-diol dehydrogenase (NAD+) activity"/>
    <property type="evidence" value="ECO:0007669"/>
    <property type="project" value="UniProtKB-EC"/>
</dbReference>
<dbReference type="GO" id="GO:0006631">
    <property type="term" value="P:fatty acid metabolic process"/>
    <property type="evidence" value="ECO:0007669"/>
    <property type="project" value="TreeGrafter"/>
</dbReference>
<comment type="similarity">
    <text evidence="1 20">Belongs to the short-chain dehydrogenases/reductases (SDR) family.</text>
</comment>
<organism evidence="21 22">
    <name type="scientific">Strongyloides papillosus</name>
    <name type="common">Intestinal threadworm</name>
    <dbReference type="NCBI Taxonomy" id="174720"/>
    <lineage>
        <taxon>Eukaryota</taxon>
        <taxon>Metazoa</taxon>
        <taxon>Ecdysozoa</taxon>
        <taxon>Nematoda</taxon>
        <taxon>Chromadorea</taxon>
        <taxon>Rhabditida</taxon>
        <taxon>Tylenchina</taxon>
        <taxon>Panagrolaimomorpha</taxon>
        <taxon>Strongyloidoidea</taxon>
        <taxon>Strongyloididae</taxon>
        <taxon>Strongyloides</taxon>
    </lineage>
</organism>
<dbReference type="STRING" id="174720.A0A0N5BYY7"/>
<reference evidence="22" key="1">
    <citation type="submission" date="2017-02" db="UniProtKB">
        <authorList>
            <consortium name="WormBaseParasite"/>
        </authorList>
    </citation>
    <scope>IDENTIFICATION</scope>
</reference>
<evidence type="ECO:0000256" key="11">
    <source>
        <dbReference type="ARBA" id="ARBA00051637"/>
    </source>
</evidence>
<evidence type="ECO:0000256" key="7">
    <source>
        <dbReference type="ARBA" id="ARBA00050365"/>
    </source>
</evidence>
<dbReference type="InterPro" id="IPR002347">
    <property type="entry name" value="SDR_fam"/>
</dbReference>
<dbReference type="PRINTS" id="PR00080">
    <property type="entry name" value="SDRFAMILY"/>
</dbReference>